<feature type="compositionally biased region" description="Pro residues" evidence="1">
    <location>
        <begin position="60"/>
        <end position="75"/>
    </location>
</feature>
<dbReference type="PANTHER" id="PTHR13357">
    <property type="entry name" value="SH3 ADAPTER PROTEIN SPIN90 NCK INTERACTING PROTEIN WITH SH3 DOMAIN"/>
    <property type="match status" value="1"/>
</dbReference>
<evidence type="ECO:0000256" key="1">
    <source>
        <dbReference type="SAM" id="MobiDB-lite"/>
    </source>
</evidence>
<organism evidence="3 4">
    <name type="scientific">Cryomyces antarcticus</name>
    <dbReference type="NCBI Taxonomy" id="329879"/>
    <lineage>
        <taxon>Eukaryota</taxon>
        <taxon>Fungi</taxon>
        <taxon>Dikarya</taxon>
        <taxon>Ascomycota</taxon>
        <taxon>Pezizomycotina</taxon>
        <taxon>Dothideomycetes</taxon>
        <taxon>Dothideomycetes incertae sedis</taxon>
        <taxon>Cryomyces</taxon>
    </lineage>
</organism>
<gene>
    <name evidence="3" type="primary">LDB17</name>
    <name evidence="3" type="ORF">LTR16_004838</name>
</gene>
<comment type="caution">
    <text evidence="3">The sequence shown here is derived from an EMBL/GenBank/DDBJ whole genome shotgun (WGS) entry which is preliminary data.</text>
</comment>
<keyword evidence="4" id="KW-1185">Reference proteome</keyword>
<feature type="region of interest" description="Disordered" evidence="1">
    <location>
        <begin position="54"/>
        <end position="75"/>
    </location>
</feature>
<dbReference type="InterPro" id="IPR018556">
    <property type="entry name" value="SPIN90/Ldb17_LRD"/>
</dbReference>
<evidence type="ECO:0000313" key="4">
    <source>
        <dbReference type="Proteomes" id="UP001357485"/>
    </source>
</evidence>
<feature type="region of interest" description="Disordered" evidence="1">
    <location>
        <begin position="255"/>
        <end position="278"/>
    </location>
</feature>
<evidence type="ECO:0000259" key="2">
    <source>
        <dbReference type="Pfam" id="PF09431"/>
    </source>
</evidence>
<reference evidence="3 4" key="1">
    <citation type="submission" date="2023-08" db="EMBL/GenBank/DDBJ databases">
        <title>Black Yeasts Isolated from many extreme environments.</title>
        <authorList>
            <person name="Coleine C."/>
            <person name="Stajich J.E."/>
            <person name="Selbmann L."/>
        </authorList>
    </citation>
    <scope>NUCLEOTIDE SEQUENCE [LARGE SCALE GENOMIC DNA]</scope>
    <source>
        <strain evidence="3 4">CCFEE 536</strain>
    </source>
</reference>
<dbReference type="PANTHER" id="PTHR13357:SF1">
    <property type="entry name" value="NCK-INTERACTING PROTEIN WITH SH3 DOMAIN"/>
    <property type="match status" value="1"/>
</dbReference>
<name>A0ABR0M5W7_9PEZI</name>
<dbReference type="InterPro" id="IPR030125">
    <property type="entry name" value="SPIN90/Ldb17"/>
</dbReference>
<dbReference type="EMBL" id="JAVRRA010000701">
    <property type="protein sequence ID" value="KAK5284983.1"/>
    <property type="molecule type" value="Genomic_DNA"/>
</dbReference>
<feature type="region of interest" description="Disordered" evidence="1">
    <location>
        <begin position="328"/>
        <end position="355"/>
    </location>
</feature>
<dbReference type="Proteomes" id="UP001357485">
    <property type="component" value="Unassembled WGS sequence"/>
</dbReference>
<accession>A0ABR0M5W7</accession>
<feature type="domain" description="SPIN90/Ldb17 leucine-rich" evidence="2">
    <location>
        <begin position="32"/>
        <end position="189"/>
    </location>
</feature>
<protein>
    <submittedName>
        <fullName evidence="3">Pre-rRNA processing</fullName>
    </submittedName>
</protein>
<proteinExistence type="predicted"/>
<evidence type="ECO:0000313" key="3">
    <source>
        <dbReference type="EMBL" id="KAK5284983.1"/>
    </source>
</evidence>
<dbReference type="Pfam" id="PF09431">
    <property type="entry name" value="SPIN90_LRD"/>
    <property type="match status" value="1"/>
</dbReference>
<sequence length="355" mass="39019">MSKADVEFTAIVDDVFIMYLLQIIEGLSDDVDDPYHYPVIRVLLVLNEQYMMSASTHSPPKNPPSTKPPPPPPPRLTNRLLKTLSAHLASYRTFGENLILLLNRETLPASQLLILKLLYLIFTTPATYEYFYINDLYVLLDVILRNLLDLDLAAEDMEAMRLRHMYLRVLSPLLANTQVSKPPYYKRDEVAKVLAVLEGRGGVHFAPVDETTLRLIGRCARVPWVNGEDEAANTGAQNTRDKASVGAMERGALGEEHHQGSANNSNDGTTSPTTLTTPLSNVLASNRSLGMELAEAGKSNLSVLEVASMPSQEWARAVNGRLGLSSREREAASLDVEADDTGQGRSPFADSGGEE</sequence>
<feature type="compositionally biased region" description="Low complexity" evidence="1">
    <location>
        <begin position="269"/>
        <end position="278"/>
    </location>
</feature>